<comment type="caution">
    <text evidence="1">The sequence shown here is derived from an EMBL/GenBank/DDBJ whole genome shotgun (WGS) entry which is preliminary data.</text>
</comment>
<protein>
    <submittedName>
        <fullName evidence="1">Uncharacterized protein</fullName>
    </submittedName>
</protein>
<dbReference type="EMBL" id="NQVE01000188">
    <property type="protein sequence ID" value="RAL41546.1"/>
    <property type="molecule type" value="Genomic_DNA"/>
</dbReference>
<evidence type="ECO:0000313" key="1">
    <source>
        <dbReference type="EMBL" id="RAL41546.1"/>
    </source>
</evidence>
<dbReference type="Proteomes" id="UP000249390">
    <property type="component" value="Unassembled WGS sequence"/>
</dbReference>
<organism evidence="1 2">
    <name type="scientific">Cuscuta australis</name>
    <dbReference type="NCBI Taxonomy" id="267555"/>
    <lineage>
        <taxon>Eukaryota</taxon>
        <taxon>Viridiplantae</taxon>
        <taxon>Streptophyta</taxon>
        <taxon>Embryophyta</taxon>
        <taxon>Tracheophyta</taxon>
        <taxon>Spermatophyta</taxon>
        <taxon>Magnoliopsida</taxon>
        <taxon>eudicotyledons</taxon>
        <taxon>Gunneridae</taxon>
        <taxon>Pentapetalae</taxon>
        <taxon>asterids</taxon>
        <taxon>lamiids</taxon>
        <taxon>Solanales</taxon>
        <taxon>Convolvulaceae</taxon>
        <taxon>Cuscuteae</taxon>
        <taxon>Cuscuta</taxon>
        <taxon>Cuscuta subgen. Grammica</taxon>
        <taxon>Cuscuta sect. Cleistogrammica</taxon>
    </lineage>
</organism>
<proteinExistence type="predicted"/>
<dbReference type="AlphaFoldDB" id="A0A328D7M9"/>
<gene>
    <name evidence="1" type="ORF">DM860_010340</name>
</gene>
<accession>A0A328D7M9</accession>
<sequence length="174" mass="19891">MSWERVPLSERLGMNLEKAPVPARWNHLTESSAEVGTIDRRNTSRTWPPSDHPTVRQRVLEELCDKSRLAWEVEGADDKSRLAMFTAALQEGLLHTDLTTHSLDTFEETMVRAGSIPVMEVMSHAAQQGLMTYPTYTQKACNVEDTGKWCAYHRKNDHDTKDCYTLKNEMARLI</sequence>
<evidence type="ECO:0000313" key="2">
    <source>
        <dbReference type="Proteomes" id="UP000249390"/>
    </source>
</evidence>
<keyword evidence="2" id="KW-1185">Reference proteome</keyword>
<name>A0A328D7M9_9ASTE</name>
<reference evidence="1 2" key="1">
    <citation type="submission" date="2018-06" db="EMBL/GenBank/DDBJ databases">
        <title>The Genome of Cuscuta australis (Dodder) Provides Insight into the Evolution of Plant Parasitism.</title>
        <authorList>
            <person name="Liu H."/>
        </authorList>
    </citation>
    <scope>NUCLEOTIDE SEQUENCE [LARGE SCALE GENOMIC DNA]</scope>
    <source>
        <strain evidence="2">cv. Yunnan</strain>
        <tissue evidence="1">Vines</tissue>
    </source>
</reference>